<dbReference type="RefSeq" id="WP_183412503.1">
    <property type="nucleotide sequence ID" value="NZ_JACHYB010000001.1"/>
</dbReference>
<dbReference type="EMBL" id="JACHYB010000001">
    <property type="protein sequence ID" value="MBB3186642.1"/>
    <property type="molecule type" value="Genomic_DNA"/>
</dbReference>
<evidence type="ECO:0000313" key="2">
    <source>
        <dbReference type="Proteomes" id="UP000544222"/>
    </source>
</evidence>
<protein>
    <submittedName>
        <fullName evidence="1">Uncharacterized protein</fullName>
    </submittedName>
</protein>
<dbReference type="AlphaFoldDB" id="A0A7W5DPD1"/>
<organism evidence="1 2">
    <name type="scientific">Microbacter margulisiae</name>
    <dbReference type="NCBI Taxonomy" id="1350067"/>
    <lineage>
        <taxon>Bacteria</taxon>
        <taxon>Pseudomonadati</taxon>
        <taxon>Bacteroidota</taxon>
        <taxon>Bacteroidia</taxon>
        <taxon>Bacteroidales</taxon>
        <taxon>Porphyromonadaceae</taxon>
        <taxon>Microbacter</taxon>
    </lineage>
</organism>
<gene>
    <name evidence="1" type="ORF">FHX64_000805</name>
</gene>
<proteinExistence type="predicted"/>
<sequence length="69" mass="7756">MSPLRGCFDVMGIVFYEDARATLLLYGYIHMFTKHPLPVKGRSPVILIGYNVLFHHIGALALTSLNHDN</sequence>
<keyword evidence="2" id="KW-1185">Reference proteome</keyword>
<comment type="caution">
    <text evidence="1">The sequence shown here is derived from an EMBL/GenBank/DDBJ whole genome shotgun (WGS) entry which is preliminary data.</text>
</comment>
<evidence type="ECO:0000313" key="1">
    <source>
        <dbReference type="EMBL" id="MBB3186642.1"/>
    </source>
</evidence>
<reference evidence="1 2" key="1">
    <citation type="submission" date="2020-08" db="EMBL/GenBank/DDBJ databases">
        <title>Genomic Encyclopedia of Type Strains, Phase IV (KMG-IV): sequencing the most valuable type-strain genomes for metagenomic binning, comparative biology and taxonomic classification.</title>
        <authorList>
            <person name="Goeker M."/>
        </authorList>
    </citation>
    <scope>NUCLEOTIDE SEQUENCE [LARGE SCALE GENOMIC DNA]</scope>
    <source>
        <strain evidence="1 2">DSM 27471</strain>
    </source>
</reference>
<name>A0A7W5DPD1_9PORP</name>
<dbReference type="Proteomes" id="UP000544222">
    <property type="component" value="Unassembled WGS sequence"/>
</dbReference>
<accession>A0A7W5DPD1</accession>